<dbReference type="AlphaFoldDB" id="A0AAE0W7H0"/>
<evidence type="ECO:0000313" key="3">
    <source>
        <dbReference type="Proteomes" id="UP001195483"/>
    </source>
</evidence>
<sequence length="198" mass="22301">MGNSTSTKLTRISKSNRKSKLGRLGKIFQCFKGEQSIDEKQKDTNAIDFEEPCPEQRKAASTIPIILPSDKVQETDSYKVFHEKLRVIISINDFELSDNVSTGATPEMRPGDSFMSQPKTIDRPRQSYSSPNGNYYQPLRDISEQAIYTRDRRLGPKAAKGNSTHFISNNVDIYLPGAVFAINAEDQLEGCNMKKMQD</sequence>
<feature type="region of interest" description="Disordered" evidence="1">
    <location>
        <begin position="101"/>
        <end position="136"/>
    </location>
</feature>
<feature type="compositionally biased region" description="Polar residues" evidence="1">
    <location>
        <begin position="126"/>
        <end position="135"/>
    </location>
</feature>
<accession>A0AAE0W7H0</accession>
<dbReference type="Proteomes" id="UP001195483">
    <property type="component" value="Unassembled WGS sequence"/>
</dbReference>
<dbReference type="EMBL" id="JAEAOA010002358">
    <property type="protein sequence ID" value="KAK3603929.1"/>
    <property type="molecule type" value="Genomic_DNA"/>
</dbReference>
<evidence type="ECO:0000256" key="1">
    <source>
        <dbReference type="SAM" id="MobiDB-lite"/>
    </source>
</evidence>
<gene>
    <name evidence="2" type="ORF">CHS0354_042939</name>
</gene>
<reference evidence="2" key="2">
    <citation type="journal article" date="2021" name="Genome Biol. Evol.">
        <title>Developing a high-quality reference genome for a parasitic bivalve with doubly uniparental inheritance (Bivalvia: Unionida).</title>
        <authorList>
            <person name="Smith C.H."/>
        </authorList>
    </citation>
    <scope>NUCLEOTIDE SEQUENCE</scope>
    <source>
        <strain evidence="2">CHS0354</strain>
        <tissue evidence="2">Mantle</tissue>
    </source>
</reference>
<protein>
    <submittedName>
        <fullName evidence="2">Uncharacterized protein</fullName>
    </submittedName>
</protein>
<organism evidence="2 3">
    <name type="scientific">Potamilus streckersoni</name>
    <dbReference type="NCBI Taxonomy" id="2493646"/>
    <lineage>
        <taxon>Eukaryota</taxon>
        <taxon>Metazoa</taxon>
        <taxon>Spiralia</taxon>
        <taxon>Lophotrochozoa</taxon>
        <taxon>Mollusca</taxon>
        <taxon>Bivalvia</taxon>
        <taxon>Autobranchia</taxon>
        <taxon>Heteroconchia</taxon>
        <taxon>Palaeoheterodonta</taxon>
        <taxon>Unionida</taxon>
        <taxon>Unionoidea</taxon>
        <taxon>Unionidae</taxon>
        <taxon>Ambleminae</taxon>
        <taxon>Lampsilini</taxon>
        <taxon>Potamilus</taxon>
    </lineage>
</organism>
<proteinExistence type="predicted"/>
<reference evidence="2" key="1">
    <citation type="journal article" date="2021" name="Genome Biol. Evol.">
        <title>A High-Quality Reference Genome for a Parasitic Bivalve with Doubly Uniparental Inheritance (Bivalvia: Unionida).</title>
        <authorList>
            <person name="Smith C.H."/>
        </authorList>
    </citation>
    <scope>NUCLEOTIDE SEQUENCE</scope>
    <source>
        <strain evidence="2">CHS0354</strain>
    </source>
</reference>
<keyword evidence="3" id="KW-1185">Reference proteome</keyword>
<evidence type="ECO:0000313" key="2">
    <source>
        <dbReference type="EMBL" id="KAK3603929.1"/>
    </source>
</evidence>
<reference evidence="2" key="3">
    <citation type="submission" date="2023-05" db="EMBL/GenBank/DDBJ databases">
        <authorList>
            <person name="Smith C.H."/>
        </authorList>
    </citation>
    <scope>NUCLEOTIDE SEQUENCE</scope>
    <source>
        <strain evidence="2">CHS0354</strain>
        <tissue evidence="2">Mantle</tissue>
    </source>
</reference>
<comment type="caution">
    <text evidence="2">The sequence shown here is derived from an EMBL/GenBank/DDBJ whole genome shotgun (WGS) entry which is preliminary data.</text>
</comment>
<name>A0AAE0W7H0_9BIVA</name>